<gene>
    <name evidence="1" type="ORF">NM688_g6596</name>
</gene>
<dbReference type="EMBL" id="JANHOG010001388">
    <property type="protein sequence ID" value="KAJ3537906.1"/>
    <property type="molecule type" value="Genomic_DNA"/>
</dbReference>
<sequence>MYAFNHQIGVVNIINGKNHFDGANFQTIDPVALEPLQLGDYGFGQLPAQPSLQRNSIRALPSIQHVRKPSTHQRRPSASVPRWLAEARQSNFSRILVRGQEEFDSLATFLHATSEAPKRVTNVVFEGADRSQTTILTADIFIAVVCPLWSLQSVTLRNLRLGRRVDTQPFTPLGRNVRELCMDAVEPIDVTAVLDVLACVPRLLNLRLSKVGDLQDSKSTTLPGPAFWEVDFLRRLPAPRPQLMDLQGLELRSVCLSKFYLNLARAPFSSQVQGAASKLTTLVAECSQMDDIEALDDLLFYSRSLEHLSVDISGCFRFGIPAVEGELLREVCI</sequence>
<evidence type="ECO:0000313" key="2">
    <source>
        <dbReference type="Proteomes" id="UP001148662"/>
    </source>
</evidence>
<name>A0ACC1SEB6_9APHY</name>
<accession>A0ACC1SEB6</accession>
<reference evidence="1" key="1">
    <citation type="submission" date="2022-07" db="EMBL/GenBank/DDBJ databases">
        <title>Genome Sequence of Phlebia brevispora.</title>
        <authorList>
            <person name="Buettner E."/>
        </authorList>
    </citation>
    <scope>NUCLEOTIDE SEQUENCE</scope>
    <source>
        <strain evidence="1">MPL23</strain>
    </source>
</reference>
<proteinExistence type="predicted"/>
<dbReference type="Proteomes" id="UP001148662">
    <property type="component" value="Unassembled WGS sequence"/>
</dbReference>
<comment type="caution">
    <text evidence="1">The sequence shown here is derived from an EMBL/GenBank/DDBJ whole genome shotgun (WGS) entry which is preliminary data.</text>
</comment>
<protein>
    <submittedName>
        <fullName evidence="1">Uncharacterized protein</fullName>
    </submittedName>
</protein>
<organism evidence="1 2">
    <name type="scientific">Phlebia brevispora</name>
    <dbReference type="NCBI Taxonomy" id="194682"/>
    <lineage>
        <taxon>Eukaryota</taxon>
        <taxon>Fungi</taxon>
        <taxon>Dikarya</taxon>
        <taxon>Basidiomycota</taxon>
        <taxon>Agaricomycotina</taxon>
        <taxon>Agaricomycetes</taxon>
        <taxon>Polyporales</taxon>
        <taxon>Meruliaceae</taxon>
        <taxon>Phlebia</taxon>
    </lineage>
</organism>
<evidence type="ECO:0000313" key="1">
    <source>
        <dbReference type="EMBL" id="KAJ3537906.1"/>
    </source>
</evidence>
<keyword evidence="2" id="KW-1185">Reference proteome</keyword>